<name>A0AAF0JFJ8_9BASI</name>
<protein>
    <submittedName>
        <fullName evidence="2">Uncharacterized protein</fullName>
    </submittedName>
</protein>
<keyword evidence="3" id="KW-1185">Reference proteome</keyword>
<dbReference type="InterPro" id="IPR003719">
    <property type="entry name" value="Phenazine_PhzF-like"/>
</dbReference>
<dbReference type="SUPFAM" id="SSF54506">
    <property type="entry name" value="Diaminopimelate epimerase-like"/>
    <property type="match status" value="1"/>
</dbReference>
<dbReference type="Gene3D" id="3.10.310.10">
    <property type="entry name" value="Diaminopimelate Epimerase, Chain A, domain 1"/>
    <property type="match status" value="2"/>
</dbReference>
<dbReference type="Pfam" id="PF02567">
    <property type="entry name" value="PhzC-PhzF"/>
    <property type="match status" value="1"/>
</dbReference>
<dbReference type="EMBL" id="CP118378">
    <property type="protein sequence ID" value="WFD44474.1"/>
    <property type="molecule type" value="Genomic_DNA"/>
</dbReference>
<dbReference type="Proteomes" id="UP001214628">
    <property type="component" value="Chromosome 4"/>
</dbReference>
<organism evidence="2 3">
    <name type="scientific">Malassezia psittaci</name>
    <dbReference type="NCBI Taxonomy" id="1821823"/>
    <lineage>
        <taxon>Eukaryota</taxon>
        <taxon>Fungi</taxon>
        <taxon>Dikarya</taxon>
        <taxon>Basidiomycota</taxon>
        <taxon>Ustilaginomycotina</taxon>
        <taxon>Malasseziomycetes</taxon>
        <taxon>Malasseziales</taxon>
        <taxon>Malasseziaceae</taxon>
        <taxon>Malassezia</taxon>
    </lineage>
</organism>
<dbReference type="GO" id="GO:0016853">
    <property type="term" value="F:isomerase activity"/>
    <property type="evidence" value="ECO:0007669"/>
    <property type="project" value="TreeGrafter"/>
</dbReference>
<dbReference type="PANTHER" id="PTHR13774:SF32">
    <property type="entry name" value="ANTISENSE-ENHANCING SEQUENCE 1"/>
    <property type="match status" value="1"/>
</dbReference>
<evidence type="ECO:0000313" key="2">
    <source>
        <dbReference type="EMBL" id="WFD44474.1"/>
    </source>
</evidence>
<evidence type="ECO:0000256" key="1">
    <source>
        <dbReference type="PIRSR" id="PIRSR016184-1"/>
    </source>
</evidence>
<evidence type="ECO:0000313" key="3">
    <source>
        <dbReference type="Proteomes" id="UP001214628"/>
    </source>
</evidence>
<sequence>MQAFARWTNLSETTYLLRPTKPEADYRLRIFTPDGNELPFAGHPTLGSAYAWIQHGGKPKSGSHLTQECQVGLIRIRQDANKLGFRAPELLRSGEIEQGELQQVLQALKIDPSKVLASNWVDNGPGFMGIMLPSAKEVLAVRPDFQALGKYFVGLIGPHENGQPADMEVRALVSIISNGEDPATGSLNAGLAKWLISTQQAPASYTVRQGTLLGRQADIAISSEHDGTIWVSGVCTEVINGSVHI</sequence>
<dbReference type="NCBIfam" id="TIGR00654">
    <property type="entry name" value="PhzF_family"/>
    <property type="match status" value="1"/>
</dbReference>
<feature type="active site" evidence="1">
    <location>
        <position position="12"/>
    </location>
</feature>
<accession>A0AAF0JFJ8</accession>
<dbReference type="AlphaFoldDB" id="A0AAF0JFJ8"/>
<reference evidence="2" key="1">
    <citation type="submission" date="2023-02" db="EMBL/GenBank/DDBJ databases">
        <title>Mating type loci evolution in Malassezia.</title>
        <authorList>
            <person name="Coelho M.A."/>
        </authorList>
    </citation>
    <scope>NUCLEOTIDE SEQUENCE</scope>
    <source>
        <strain evidence="2">CBS 14136</strain>
    </source>
</reference>
<dbReference type="GO" id="GO:0005737">
    <property type="term" value="C:cytoplasm"/>
    <property type="evidence" value="ECO:0007669"/>
    <property type="project" value="TreeGrafter"/>
</dbReference>
<proteinExistence type="predicted"/>
<dbReference type="PANTHER" id="PTHR13774">
    <property type="entry name" value="PHENAZINE BIOSYNTHESIS PROTEIN"/>
    <property type="match status" value="1"/>
</dbReference>
<dbReference type="PIRSF" id="PIRSF016184">
    <property type="entry name" value="PhzC_PhzF"/>
    <property type="match status" value="1"/>
</dbReference>
<gene>
    <name evidence="2" type="ORF">MPSI1_003142</name>
</gene>